<keyword evidence="1" id="KW-1133">Transmembrane helix</keyword>
<keyword evidence="3" id="KW-1185">Reference proteome</keyword>
<feature type="transmembrane region" description="Helical" evidence="1">
    <location>
        <begin position="98"/>
        <end position="116"/>
    </location>
</feature>
<dbReference type="EMBL" id="CP119083">
    <property type="protein sequence ID" value="WEF30661.1"/>
    <property type="molecule type" value="Genomic_DNA"/>
</dbReference>
<feature type="transmembrane region" description="Helical" evidence="1">
    <location>
        <begin position="37"/>
        <end position="58"/>
    </location>
</feature>
<evidence type="ECO:0000256" key="1">
    <source>
        <dbReference type="SAM" id="Phobius"/>
    </source>
</evidence>
<reference evidence="2 3" key="1">
    <citation type="submission" date="2023-02" db="EMBL/GenBank/DDBJ databases">
        <title>Gemone sequence of Telluria chitinolytica ACM 3522T.</title>
        <authorList>
            <person name="Frediansyah A."/>
            <person name="Miess H."/>
            <person name="Gross H."/>
        </authorList>
    </citation>
    <scope>NUCLEOTIDE SEQUENCE [LARGE SCALE GENOMIC DNA]</scope>
    <source>
        <strain evidence="2 3">ACM 3522</strain>
    </source>
</reference>
<gene>
    <name evidence="2" type="ORF">PX653_14355</name>
</gene>
<proteinExistence type="predicted"/>
<protein>
    <submittedName>
        <fullName evidence="2">VanZ family protein</fullName>
    </submittedName>
</protein>
<dbReference type="RefSeq" id="WP_277413457.1">
    <property type="nucleotide sequence ID" value="NZ_CP119083.1"/>
</dbReference>
<keyword evidence="1" id="KW-0472">Membrane</keyword>
<evidence type="ECO:0000313" key="2">
    <source>
        <dbReference type="EMBL" id="WEF30661.1"/>
    </source>
</evidence>
<organism evidence="2 3">
    <name type="scientific">Pseudoduganella chitinolytica</name>
    <dbReference type="NCBI Taxonomy" id="34070"/>
    <lineage>
        <taxon>Bacteria</taxon>
        <taxon>Pseudomonadati</taxon>
        <taxon>Pseudomonadota</taxon>
        <taxon>Betaproteobacteria</taxon>
        <taxon>Burkholderiales</taxon>
        <taxon>Oxalobacteraceae</taxon>
        <taxon>Telluria group</taxon>
        <taxon>Pseudoduganella</taxon>
    </lineage>
</organism>
<dbReference type="Proteomes" id="UP001216510">
    <property type="component" value="Chromosome"/>
</dbReference>
<dbReference type="NCBIfam" id="NF037970">
    <property type="entry name" value="vanZ_1"/>
    <property type="match status" value="1"/>
</dbReference>
<name>A0ABY8B3Y5_9BURK</name>
<accession>A0ABY8B3Y5</accession>
<sequence>MLQPSHARLRYWGAWAIFAMIVIVGSIPGARADAAEVASGVVLHSCAYAVLAFLIFTGSHGTPAQRAGKAVLTIAAMGAIDECVQSFLPYRHGALRDWYVDVTAAAIMSGAMWVLWRSRKANA</sequence>
<feature type="transmembrane region" description="Helical" evidence="1">
    <location>
        <begin position="12"/>
        <end position="31"/>
    </location>
</feature>
<evidence type="ECO:0000313" key="3">
    <source>
        <dbReference type="Proteomes" id="UP001216510"/>
    </source>
</evidence>
<keyword evidence="1" id="KW-0812">Transmembrane</keyword>